<evidence type="ECO:0000256" key="1">
    <source>
        <dbReference type="ARBA" id="ARBA00022598"/>
    </source>
</evidence>
<evidence type="ECO:0000313" key="7">
    <source>
        <dbReference type="Proteomes" id="UP000035704"/>
    </source>
</evidence>
<evidence type="ECO:0000256" key="5">
    <source>
        <dbReference type="ARBA" id="ARBA00022842"/>
    </source>
</evidence>
<dbReference type="AlphaFoldDB" id="A0A0D8I7D1"/>
<dbReference type="EC" id="6.3.1.8" evidence="6"/>
<evidence type="ECO:0000313" key="6">
    <source>
        <dbReference type="EMBL" id="AKL97162.1"/>
    </source>
</evidence>
<keyword evidence="7" id="KW-1185">Reference proteome</keyword>
<keyword evidence="3" id="KW-0547">Nucleotide-binding</keyword>
<protein>
    <submittedName>
        <fullName evidence="6">Glutathionylspermidine synthase</fullName>
        <ecNumber evidence="6">6.3.1.8</ecNumber>
    </submittedName>
</protein>
<keyword evidence="1 6" id="KW-0436">Ligase</keyword>
<dbReference type="GO" id="GO:0046872">
    <property type="term" value="F:metal ion binding"/>
    <property type="evidence" value="ECO:0007669"/>
    <property type="project" value="UniProtKB-KW"/>
</dbReference>
<evidence type="ECO:0000256" key="3">
    <source>
        <dbReference type="ARBA" id="ARBA00022741"/>
    </source>
</evidence>
<keyword evidence="5" id="KW-0460">Magnesium</keyword>
<dbReference type="GO" id="GO:0008885">
    <property type="term" value="F:glutathionylspermidine synthase activity"/>
    <property type="evidence" value="ECO:0007669"/>
    <property type="project" value="UniProtKB-EC"/>
</dbReference>
<dbReference type="OrthoDB" id="9771802at2"/>
<evidence type="ECO:0000256" key="2">
    <source>
        <dbReference type="ARBA" id="ARBA00022723"/>
    </source>
</evidence>
<dbReference type="Pfam" id="PF03738">
    <property type="entry name" value="GSP_synth"/>
    <property type="match status" value="1"/>
</dbReference>
<dbReference type="GO" id="GO:0005524">
    <property type="term" value="F:ATP binding"/>
    <property type="evidence" value="ECO:0007669"/>
    <property type="project" value="UniProtKB-KW"/>
</dbReference>
<accession>A0A0D8I7D1</accession>
<dbReference type="STRING" id="84022.CACET_c37340"/>
<dbReference type="RefSeq" id="WP_044825506.1">
    <property type="nucleotide sequence ID" value="NZ_CP009687.1"/>
</dbReference>
<gene>
    <name evidence="6" type="ORF">CACET_c37340</name>
</gene>
<dbReference type="Proteomes" id="UP000035704">
    <property type="component" value="Chromosome"/>
</dbReference>
<sequence length="444" mass="52364">MAVMNRLFTEYHKNVLQNKEAYLEEYKRVLTAVETSPAKYKNKPVEFLYQPMFLSQEDVQRFQQLTTQLLGILKKVIRQYLEEEAFRKHFGFSPLLEKLILKDPGYSIDIPMGRFDIFYHFNEDFQFCELNADGSSGMVEERELQYIFKNSLAIRDLQEKNTFTTCELFDSWVEALLINYKEFNKEEKNPKIAIVDRFSSSIPSEFIEFQKAFERRGYATVIADIRDLTYRDKKLYYKDFQIDCIYRRAVTWEIVDHAEEVQDFIEAYLEGAVCVVGSIRSQIIHNKNIFSILHDPLKTPFLTEEERRFVEKHIPYTVVLGSSNKELIAFAIANKEELVLKPMDRYASSGVYIGRDFTPEQWEEIIEKESKKDYLLQQLCRIPKLPMAMFTENDVDFIENNYIIGLFMYNEKLQGVYTRVGRKNIIGSIAECFTLPNFIEAEKL</sequence>
<keyword evidence="4" id="KW-0067">ATP-binding</keyword>
<keyword evidence="2" id="KW-0479">Metal-binding</keyword>
<dbReference type="SUPFAM" id="SSF56059">
    <property type="entry name" value="Glutathione synthetase ATP-binding domain-like"/>
    <property type="match status" value="1"/>
</dbReference>
<organism evidence="6 7">
    <name type="scientific">Clostridium aceticum</name>
    <dbReference type="NCBI Taxonomy" id="84022"/>
    <lineage>
        <taxon>Bacteria</taxon>
        <taxon>Bacillati</taxon>
        <taxon>Bacillota</taxon>
        <taxon>Clostridia</taxon>
        <taxon>Eubacteriales</taxon>
        <taxon>Clostridiaceae</taxon>
        <taxon>Clostridium</taxon>
    </lineage>
</organism>
<evidence type="ECO:0000256" key="4">
    <source>
        <dbReference type="ARBA" id="ARBA00022840"/>
    </source>
</evidence>
<name>A0A0D8I7D1_9CLOT</name>
<dbReference type="EMBL" id="CP009687">
    <property type="protein sequence ID" value="AKL97162.1"/>
    <property type="molecule type" value="Genomic_DNA"/>
</dbReference>
<dbReference type="InterPro" id="IPR005494">
    <property type="entry name" value="GSPS_pre-ATP-grasp-like_dom"/>
</dbReference>
<dbReference type="Gene3D" id="3.30.1490.270">
    <property type="match status" value="1"/>
</dbReference>
<dbReference type="PATRIC" id="fig|84022.5.peg.983"/>
<reference evidence="6 7" key="1">
    <citation type="submission" date="2014-10" db="EMBL/GenBank/DDBJ databases">
        <title>Genome sequence of Clostridium aceticum DSM 1496.</title>
        <authorList>
            <person name="Poehlein A."/>
            <person name="Schiel-Bengelsdorf B."/>
            <person name="Gottschalk G."/>
            <person name="Duerre P."/>
            <person name="Daniel R."/>
        </authorList>
    </citation>
    <scope>NUCLEOTIDE SEQUENCE [LARGE SCALE GENOMIC DNA]</scope>
    <source>
        <strain evidence="6 7">DSM 1496</strain>
    </source>
</reference>
<proteinExistence type="predicted"/>
<dbReference type="KEGG" id="cace:CACET_c37340"/>